<accession>A0A381WU26</accession>
<sequence>TSKEALLAIKRDNISLDDYFYLQSEFRKDGIPTYTEMIIGLPEETYESFSTGISNIIINGQHNKIQFNNLSILPNAEMGSKEYLEAYQIKTVACPIVNMHGGCEEEPLDKINETQELVISTSSCNLADWKKTRIFASLVEFLYFSKVLQIPLLYVNIELGFSYKKLIELFIENRSKHLIIDEVLNYFEDHAESITQGGAEFILSKEWGGVYWPPGEYAYLSLVNDKKLDDLYKASYSILQSLTNNKEEKNILSDSIKYNAFKISRPKVEKQIIDLNYPIDDFYDEWLYNKIPSKKKADFEFTLDDVSNYDTFSDWAQKVVWYGHRTGAYLYGDIRMEKDIAGHY</sequence>
<dbReference type="EMBL" id="UINC01012885">
    <property type="protein sequence ID" value="SVA56016.1"/>
    <property type="molecule type" value="Genomic_DNA"/>
</dbReference>
<name>A0A381WU26_9ZZZZ</name>
<organism evidence="1">
    <name type="scientific">marine metagenome</name>
    <dbReference type="NCBI Taxonomy" id="408172"/>
    <lineage>
        <taxon>unclassified sequences</taxon>
        <taxon>metagenomes</taxon>
        <taxon>ecological metagenomes</taxon>
    </lineage>
</organism>
<gene>
    <name evidence="1" type="ORF">METZ01_LOCUS108870</name>
</gene>
<dbReference type="AlphaFoldDB" id="A0A381WU26"/>
<feature type="non-terminal residue" evidence="1">
    <location>
        <position position="1"/>
    </location>
</feature>
<proteinExistence type="predicted"/>
<evidence type="ECO:0000313" key="1">
    <source>
        <dbReference type="EMBL" id="SVA56016.1"/>
    </source>
</evidence>
<reference evidence="1" key="1">
    <citation type="submission" date="2018-05" db="EMBL/GenBank/DDBJ databases">
        <authorList>
            <person name="Lanie J.A."/>
            <person name="Ng W.-L."/>
            <person name="Kazmierczak K.M."/>
            <person name="Andrzejewski T.M."/>
            <person name="Davidsen T.M."/>
            <person name="Wayne K.J."/>
            <person name="Tettelin H."/>
            <person name="Glass J.I."/>
            <person name="Rusch D."/>
            <person name="Podicherti R."/>
            <person name="Tsui H.-C.T."/>
            <person name="Winkler M.E."/>
        </authorList>
    </citation>
    <scope>NUCLEOTIDE SEQUENCE</scope>
</reference>
<protein>
    <submittedName>
        <fullName evidence="1">Uncharacterized protein</fullName>
    </submittedName>
</protein>